<dbReference type="AlphaFoldDB" id="A0A0F9IV77"/>
<gene>
    <name evidence="1" type="ORF">LCGC14_1533640</name>
</gene>
<comment type="caution">
    <text evidence="1">The sequence shown here is derived from an EMBL/GenBank/DDBJ whole genome shotgun (WGS) entry which is preliminary data.</text>
</comment>
<reference evidence="1" key="1">
    <citation type="journal article" date="2015" name="Nature">
        <title>Complex archaea that bridge the gap between prokaryotes and eukaryotes.</title>
        <authorList>
            <person name="Spang A."/>
            <person name="Saw J.H."/>
            <person name="Jorgensen S.L."/>
            <person name="Zaremba-Niedzwiedzka K."/>
            <person name="Martijn J."/>
            <person name="Lind A.E."/>
            <person name="van Eijk R."/>
            <person name="Schleper C."/>
            <person name="Guy L."/>
            <person name="Ettema T.J."/>
        </authorList>
    </citation>
    <scope>NUCLEOTIDE SEQUENCE</scope>
</reference>
<organism evidence="1">
    <name type="scientific">marine sediment metagenome</name>
    <dbReference type="NCBI Taxonomy" id="412755"/>
    <lineage>
        <taxon>unclassified sequences</taxon>
        <taxon>metagenomes</taxon>
        <taxon>ecological metagenomes</taxon>
    </lineage>
</organism>
<dbReference type="EMBL" id="LAZR01011519">
    <property type="protein sequence ID" value="KKM61244.1"/>
    <property type="molecule type" value="Genomic_DNA"/>
</dbReference>
<sequence length="69" mass="8058">MIVRTIEVTPERRKWSHEERVIVLEFDGAKVYIERHGYQTLRVRTDRAALVVRPQSSSAITVEVEGDYD</sequence>
<proteinExistence type="predicted"/>
<name>A0A0F9IV77_9ZZZZ</name>
<evidence type="ECO:0000313" key="1">
    <source>
        <dbReference type="EMBL" id="KKM61244.1"/>
    </source>
</evidence>
<protein>
    <submittedName>
        <fullName evidence="1">Uncharacterized protein</fullName>
    </submittedName>
</protein>
<accession>A0A0F9IV77</accession>